<evidence type="ECO:0000256" key="2">
    <source>
        <dbReference type="ARBA" id="ARBA00023125"/>
    </source>
</evidence>
<dbReference type="EMBL" id="FXBL01000004">
    <property type="protein sequence ID" value="SMH27695.1"/>
    <property type="molecule type" value="Genomic_DNA"/>
</dbReference>
<dbReference type="SUPFAM" id="SSF46785">
    <property type="entry name" value="Winged helix' DNA-binding domain"/>
    <property type="match status" value="2"/>
</dbReference>
<name>A0A1X7MSK9_9HYPH</name>
<evidence type="ECO:0000313" key="6">
    <source>
        <dbReference type="EMBL" id="SMH27695.1"/>
    </source>
</evidence>
<reference evidence="6 7" key="1">
    <citation type="submission" date="2017-04" db="EMBL/GenBank/DDBJ databases">
        <authorList>
            <person name="Afonso C.L."/>
            <person name="Miller P.J."/>
            <person name="Scott M.A."/>
            <person name="Spackman E."/>
            <person name="Goraichik I."/>
            <person name="Dimitrov K.M."/>
            <person name="Suarez D.L."/>
            <person name="Swayne D.E."/>
        </authorList>
    </citation>
    <scope>NUCLEOTIDE SEQUENCE [LARGE SCALE GENOMIC DNA]</scope>
    <source>
        <strain evidence="6 7">B5P</strain>
    </source>
</reference>
<proteinExistence type="predicted"/>
<organism evidence="6 7">
    <name type="scientific">Mesorhizobium australicum</name>
    <dbReference type="NCBI Taxonomy" id="536018"/>
    <lineage>
        <taxon>Bacteria</taxon>
        <taxon>Pseudomonadati</taxon>
        <taxon>Pseudomonadota</taxon>
        <taxon>Alphaproteobacteria</taxon>
        <taxon>Hyphomicrobiales</taxon>
        <taxon>Phyllobacteriaceae</taxon>
        <taxon>Mesorhizobium</taxon>
    </lineage>
</organism>
<sequence>MQLVGYPFMSLHKSMQWKPKGQALHEDGEEPTQHSGQEVIAAGDNPDRSTRHDRNCSIRRTVEIILDRWTFLIIREAFFGIREFERFQQRLGVPRQTLSARLKRLVENEIFRTVAKPDGRGNQYRFTERGKDLFPVMLSMIEFGDKWLTDGSPTPMVLYHHNCNHECHPTTVCSVCREPIDARDVSQREGPGAGFSQNENRPTNRRSPDALLEQIRPSSVGRTLEIIGDRWSFLVIREGFLGVRRFDELSERLGISSNILAERLARLVDTGVLRKERTPGGFSEYRFTEMGRDLFRPMLAMMRWGDTWLSDGKVPQRVRHRTCDCDFHALVVCDHCGEPIASNATRYELRYELTS</sequence>
<evidence type="ECO:0000259" key="5">
    <source>
        <dbReference type="PROSITE" id="PS51118"/>
    </source>
</evidence>
<feature type="domain" description="HTH hxlR-type" evidence="5">
    <location>
        <begin position="216"/>
        <end position="313"/>
    </location>
</feature>
<keyword evidence="2" id="KW-0238">DNA-binding</keyword>
<dbReference type="InterPro" id="IPR036388">
    <property type="entry name" value="WH-like_DNA-bd_sf"/>
</dbReference>
<dbReference type="GO" id="GO:0003677">
    <property type="term" value="F:DNA binding"/>
    <property type="evidence" value="ECO:0007669"/>
    <property type="project" value="UniProtKB-KW"/>
</dbReference>
<feature type="domain" description="HTH hxlR-type" evidence="5">
    <location>
        <begin position="56"/>
        <end position="152"/>
    </location>
</feature>
<dbReference type="Pfam" id="PF01638">
    <property type="entry name" value="HxlR"/>
    <property type="match status" value="2"/>
</dbReference>
<evidence type="ECO:0000256" key="4">
    <source>
        <dbReference type="SAM" id="MobiDB-lite"/>
    </source>
</evidence>
<evidence type="ECO:0000256" key="1">
    <source>
        <dbReference type="ARBA" id="ARBA00023015"/>
    </source>
</evidence>
<feature type="region of interest" description="Disordered" evidence="4">
    <location>
        <begin position="185"/>
        <end position="210"/>
    </location>
</feature>
<dbReference type="InterPro" id="IPR036390">
    <property type="entry name" value="WH_DNA-bd_sf"/>
</dbReference>
<accession>A0A1X7MSK9</accession>
<dbReference type="PANTHER" id="PTHR33204:SF18">
    <property type="entry name" value="TRANSCRIPTIONAL REGULATORY PROTEIN"/>
    <property type="match status" value="1"/>
</dbReference>
<evidence type="ECO:0000313" key="7">
    <source>
        <dbReference type="Proteomes" id="UP000193083"/>
    </source>
</evidence>
<dbReference type="InterPro" id="IPR002577">
    <property type="entry name" value="HTH_HxlR"/>
</dbReference>
<dbReference type="Gene3D" id="1.10.10.10">
    <property type="entry name" value="Winged helix-like DNA-binding domain superfamily/Winged helix DNA-binding domain"/>
    <property type="match status" value="2"/>
</dbReference>
<keyword evidence="3" id="KW-0804">Transcription</keyword>
<dbReference type="Proteomes" id="UP000193083">
    <property type="component" value="Unassembled WGS sequence"/>
</dbReference>
<dbReference type="PROSITE" id="PS51118">
    <property type="entry name" value="HTH_HXLR"/>
    <property type="match status" value="2"/>
</dbReference>
<keyword evidence="1" id="KW-0805">Transcription regulation</keyword>
<dbReference type="PANTHER" id="PTHR33204">
    <property type="entry name" value="TRANSCRIPTIONAL REGULATOR, MARR FAMILY"/>
    <property type="match status" value="1"/>
</dbReference>
<gene>
    <name evidence="6" type="ORF">SAMN02982922_0607</name>
</gene>
<dbReference type="AlphaFoldDB" id="A0A1X7MSK9"/>
<evidence type="ECO:0000256" key="3">
    <source>
        <dbReference type="ARBA" id="ARBA00023163"/>
    </source>
</evidence>
<protein>
    <submittedName>
        <fullName evidence="6">Transcriptional regulator, HxlR family</fullName>
    </submittedName>
</protein>
<keyword evidence="7" id="KW-1185">Reference proteome</keyword>
<feature type="region of interest" description="Disordered" evidence="4">
    <location>
        <begin position="19"/>
        <end position="52"/>
    </location>
</feature>